<dbReference type="EMBL" id="FQUQ01000010">
    <property type="protein sequence ID" value="SHH03509.1"/>
    <property type="molecule type" value="Genomic_DNA"/>
</dbReference>
<accession>A0A1M5PPK9</accession>
<gene>
    <name evidence="1" type="ORF">SAMN04488522_11031</name>
</gene>
<evidence type="ECO:0000313" key="2">
    <source>
        <dbReference type="Proteomes" id="UP000184287"/>
    </source>
</evidence>
<proteinExistence type="predicted"/>
<reference evidence="2" key="1">
    <citation type="submission" date="2016-11" db="EMBL/GenBank/DDBJ databases">
        <authorList>
            <person name="Varghese N."/>
            <person name="Submissions S."/>
        </authorList>
    </citation>
    <scope>NUCLEOTIDE SEQUENCE [LARGE SCALE GENOMIC DNA]</scope>
    <source>
        <strain evidence="2">DSM 16990</strain>
    </source>
</reference>
<dbReference type="AlphaFoldDB" id="A0A1M5PPK9"/>
<dbReference type="Proteomes" id="UP000184287">
    <property type="component" value="Unassembled WGS sequence"/>
</dbReference>
<dbReference type="STRING" id="288992.SAMN04488522_11031"/>
<keyword evidence="2" id="KW-1185">Reference proteome</keyword>
<organism evidence="1 2">
    <name type="scientific">Pedobacter caeni</name>
    <dbReference type="NCBI Taxonomy" id="288992"/>
    <lineage>
        <taxon>Bacteria</taxon>
        <taxon>Pseudomonadati</taxon>
        <taxon>Bacteroidota</taxon>
        <taxon>Sphingobacteriia</taxon>
        <taxon>Sphingobacteriales</taxon>
        <taxon>Sphingobacteriaceae</taxon>
        <taxon>Pedobacter</taxon>
    </lineage>
</organism>
<name>A0A1M5PPK9_9SPHI</name>
<protein>
    <submittedName>
        <fullName evidence="1">Uncharacterized protein</fullName>
    </submittedName>
</protein>
<sequence>MVCFILTNLIGILLILIVDARQSSGEIATIKFFVVLKWGFNVTDISFPKIDHHFVFNRRLIGQWLVWQTF</sequence>
<evidence type="ECO:0000313" key="1">
    <source>
        <dbReference type="EMBL" id="SHH03509.1"/>
    </source>
</evidence>